<keyword evidence="6" id="KW-0862">Zinc</keyword>
<organism evidence="13 14">
    <name type="scientific">Dissostichus mawsoni</name>
    <name type="common">Antarctic cod</name>
    <dbReference type="NCBI Taxonomy" id="36200"/>
    <lineage>
        <taxon>Eukaryota</taxon>
        <taxon>Metazoa</taxon>
        <taxon>Chordata</taxon>
        <taxon>Craniata</taxon>
        <taxon>Vertebrata</taxon>
        <taxon>Euteleostomi</taxon>
        <taxon>Actinopterygii</taxon>
        <taxon>Neopterygii</taxon>
        <taxon>Teleostei</taxon>
        <taxon>Neoteleostei</taxon>
        <taxon>Acanthomorphata</taxon>
        <taxon>Eupercaria</taxon>
        <taxon>Perciformes</taxon>
        <taxon>Notothenioidei</taxon>
        <taxon>Nototheniidae</taxon>
        <taxon>Dissostichus</taxon>
    </lineage>
</organism>
<evidence type="ECO:0000256" key="11">
    <source>
        <dbReference type="SAM" id="MobiDB-lite"/>
    </source>
</evidence>
<evidence type="ECO:0000256" key="4">
    <source>
        <dbReference type="ARBA" id="ARBA00022723"/>
    </source>
</evidence>
<keyword evidence="7" id="KW-1133">Transmembrane helix</keyword>
<evidence type="ECO:0000313" key="14">
    <source>
        <dbReference type="Proteomes" id="UP000518266"/>
    </source>
</evidence>
<comment type="similarity">
    <text evidence="2">Belongs to the RUS1 family.</text>
</comment>
<dbReference type="Pfam" id="PF24160">
    <property type="entry name" value="UVB_sens_C"/>
    <property type="match status" value="1"/>
</dbReference>
<keyword evidence="8 10" id="KW-0238">DNA-binding</keyword>
<dbReference type="EMBL" id="JAAKFY010000014">
    <property type="protein sequence ID" value="KAF3846111.1"/>
    <property type="molecule type" value="Genomic_DNA"/>
</dbReference>
<dbReference type="Pfam" id="PF04884">
    <property type="entry name" value="UVB_sens_prot"/>
    <property type="match status" value="1"/>
</dbReference>
<evidence type="ECO:0000256" key="8">
    <source>
        <dbReference type="ARBA" id="ARBA00023125"/>
    </source>
</evidence>
<evidence type="ECO:0000256" key="10">
    <source>
        <dbReference type="PROSITE-ProRule" id="PRU00309"/>
    </source>
</evidence>
<dbReference type="InterPro" id="IPR006612">
    <property type="entry name" value="THAP_Znf"/>
</dbReference>
<dbReference type="InterPro" id="IPR054549">
    <property type="entry name" value="UVB_sens_RUS_dom"/>
</dbReference>
<accession>A0A7J5YAW4</accession>
<dbReference type="SMART" id="SM00692">
    <property type="entry name" value="DM3"/>
    <property type="match status" value="1"/>
</dbReference>
<evidence type="ECO:0000313" key="13">
    <source>
        <dbReference type="EMBL" id="KAF3846111.1"/>
    </source>
</evidence>
<sequence>METDRCVVLATERYGRSESWKYCAGDVVLERRRDEREGESRGNIIVRSFKSVFLPQGYPESVSEDYVHYQFWDTVQLSVRDSGHSSFSQRCGVGNQEATVAAATVTWLLRDGTGMLGRILFAWQKGSKLDSEAKKWRLFADVLNDIAMFMEISAPYFPACFTLIVGRRCDQSCLTVHQARRDNMADISAKDGSQETLVNLAGLLISLILIPLVTDNPILTLSLFFFFTILHLFANYKAVRAVVMDTFNEARLSIVLQQYLRNKQILCPLEANQREPVLLEFRKTMPIKLGVRLQEVVQSPAELNLALKETTCLTCWEPEASVHDEIRAMCQAVWLSSVLSPLTSRDHPKQKSNWEMVHESHKLMDTIFNPFLTGVEAAGWDIKRTLLDWDEWRVEFPLYNPRKLKKWLLNMKWKDWTPSRFSVLCIDHFEEQCIDRSGKCVKLREDAVPTIFSSPGDAQKRKASSTPRSKRNKPPGVKASHTSPSQSPTRTPVKAKRRVQSKEARQTEEPAGDKDPKKSNDKWRIIVDEGLLKIESFPHFFHGDYCEPRCSQTACEDPEKLIEINRELKDQLKVSMALVVYHQQTGTLDLVTQQMIDRMVSDLIEEHAPDWDVYLPAKVFSLCFKEHSKTKERPFSVLCCKGPEPVHSPRGLEYVYSKIRESAFVVR</sequence>
<keyword evidence="9" id="KW-0472">Membrane</keyword>
<evidence type="ECO:0000256" key="5">
    <source>
        <dbReference type="ARBA" id="ARBA00022771"/>
    </source>
</evidence>
<feature type="region of interest" description="Disordered" evidence="11">
    <location>
        <begin position="451"/>
        <end position="520"/>
    </location>
</feature>
<proteinExistence type="inferred from homology"/>
<dbReference type="GO" id="GO:0003677">
    <property type="term" value="F:DNA binding"/>
    <property type="evidence" value="ECO:0007669"/>
    <property type="project" value="UniProtKB-UniRule"/>
</dbReference>
<evidence type="ECO:0000259" key="12">
    <source>
        <dbReference type="PROSITE" id="PS50950"/>
    </source>
</evidence>
<dbReference type="InterPro" id="IPR006968">
    <property type="entry name" value="RUS_fam"/>
</dbReference>
<dbReference type="SUPFAM" id="SSF57716">
    <property type="entry name" value="Glucocorticoid receptor-like (DNA-binding domain)"/>
    <property type="match status" value="1"/>
</dbReference>
<feature type="compositionally biased region" description="Basic and acidic residues" evidence="11">
    <location>
        <begin position="500"/>
        <end position="520"/>
    </location>
</feature>
<feature type="compositionally biased region" description="Polar residues" evidence="11">
    <location>
        <begin position="480"/>
        <end position="490"/>
    </location>
</feature>
<feature type="domain" description="THAP-type" evidence="12">
    <location>
        <begin position="372"/>
        <end position="452"/>
    </location>
</feature>
<dbReference type="InterPro" id="IPR055412">
    <property type="entry name" value="UVB_sens_C"/>
</dbReference>
<evidence type="ECO:0000256" key="2">
    <source>
        <dbReference type="ARBA" id="ARBA00007558"/>
    </source>
</evidence>
<keyword evidence="4" id="KW-0479">Metal-binding</keyword>
<evidence type="ECO:0000256" key="6">
    <source>
        <dbReference type="ARBA" id="ARBA00022833"/>
    </source>
</evidence>
<comment type="subcellular location">
    <subcellularLocation>
        <location evidence="1">Membrane</location>
    </subcellularLocation>
</comment>
<dbReference type="PANTHER" id="PTHR12770:SF31">
    <property type="entry name" value="RUS FAMILY MEMBER 1"/>
    <property type="match status" value="1"/>
</dbReference>
<evidence type="ECO:0000256" key="3">
    <source>
        <dbReference type="ARBA" id="ARBA00022692"/>
    </source>
</evidence>
<keyword evidence="5 10" id="KW-0863">Zinc-finger</keyword>
<dbReference type="OrthoDB" id="364779at2759"/>
<keyword evidence="14" id="KW-1185">Reference proteome</keyword>
<reference evidence="13 14" key="1">
    <citation type="submission" date="2020-03" db="EMBL/GenBank/DDBJ databases">
        <title>Dissostichus mawsoni Genome sequencing and assembly.</title>
        <authorList>
            <person name="Park H."/>
        </authorList>
    </citation>
    <scope>NUCLEOTIDE SEQUENCE [LARGE SCALE GENOMIC DNA]</scope>
    <source>
        <strain evidence="13">DM0001</strain>
        <tissue evidence="13">Muscle</tissue>
    </source>
</reference>
<gene>
    <name evidence="13" type="ORF">F7725_003189</name>
</gene>
<name>A0A7J5YAW4_DISMA</name>
<dbReference type="PANTHER" id="PTHR12770">
    <property type="entry name" value="RUS1 FAMILY PROTEIN C16ORF58"/>
    <property type="match status" value="1"/>
</dbReference>
<keyword evidence="3" id="KW-0812">Transmembrane</keyword>
<evidence type="ECO:0000256" key="9">
    <source>
        <dbReference type="ARBA" id="ARBA00023136"/>
    </source>
</evidence>
<dbReference type="SMART" id="SM00980">
    <property type="entry name" value="THAP"/>
    <property type="match status" value="1"/>
</dbReference>
<dbReference type="AlphaFoldDB" id="A0A7J5YAW4"/>
<protein>
    <recommendedName>
        <fullName evidence="12">THAP-type domain-containing protein</fullName>
    </recommendedName>
</protein>
<dbReference type="GO" id="GO:0008270">
    <property type="term" value="F:zinc ion binding"/>
    <property type="evidence" value="ECO:0007669"/>
    <property type="project" value="UniProtKB-KW"/>
</dbReference>
<comment type="caution">
    <text evidence="13">The sequence shown here is derived from an EMBL/GenBank/DDBJ whole genome shotgun (WGS) entry which is preliminary data.</text>
</comment>
<dbReference type="PROSITE" id="PS50950">
    <property type="entry name" value="ZF_THAP"/>
    <property type="match status" value="1"/>
</dbReference>
<dbReference type="Proteomes" id="UP000518266">
    <property type="component" value="Unassembled WGS sequence"/>
</dbReference>
<evidence type="ECO:0000256" key="1">
    <source>
        <dbReference type="ARBA" id="ARBA00004370"/>
    </source>
</evidence>
<evidence type="ECO:0000256" key="7">
    <source>
        <dbReference type="ARBA" id="ARBA00022989"/>
    </source>
</evidence>
<dbReference type="GO" id="GO:0016020">
    <property type="term" value="C:membrane"/>
    <property type="evidence" value="ECO:0007669"/>
    <property type="project" value="UniProtKB-SubCell"/>
</dbReference>